<dbReference type="RefSeq" id="WP_052844804.1">
    <property type="nucleotide sequence ID" value="NZ_CP011542.1"/>
</dbReference>
<keyword evidence="4" id="KW-1185">Reference proteome</keyword>
<dbReference type="Proteomes" id="UP000035199">
    <property type="component" value="Chromosome"/>
</dbReference>
<dbReference type="STRING" id="571915.CMUST_14365"/>
<keyword evidence="3" id="KW-0808">Transferase</keyword>
<name>A0A0G3H1A8_9CORY</name>
<proteinExistence type="predicted"/>
<dbReference type="PIRSF" id="PIRSF007531">
    <property type="entry name" value="CPT"/>
    <property type="match status" value="1"/>
</dbReference>
<dbReference type="KEGG" id="cmv:CMUST_14365"/>
<organism evidence="3 4">
    <name type="scientific">Corynebacterium mustelae</name>
    <dbReference type="NCBI Taxonomy" id="571915"/>
    <lineage>
        <taxon>Bacteria</taxon>
        <taxon>Bacillati</taxon>
        <taxon>Actinomycetota</taxon>
        <taxon>Actinomycetes</taxon>
        <taxon>Mycobacteriales</taxon>
        <taxon>Corynebacteriaceae</taxon>
        <taxon>Corynebacterium</taxon>
    </lineage>
</organism>
<reference evidence="4" key="2">
    <citation type="submission" date="2015-05" db="EMBL/GenBank/DDBJ databases">
        <title>Complete genome sequence of Corynebacterium mustelae DSM 45274, isolated from various tissues of a male ferret with lethal sepsis.</title>
        <authorList>
            <person name="Ruckert C."/>
            <person name="Albersmeier A."/>
            <person name="Winkler A."/>
            <person name="Tauch A."/>
        </authorList>
    </citation>
    <scope>NUCLEOTIDE SEQUENCE [LARGE SCALE GENOMIC DNA]</scope>
    <source>
        <strain evidence="4">DSM 45274</strain>
    </source>
</reference>
<accession>A0A0G3H1A8</accession>
<dbReference type="Pfam" id="PF07931">
    <property type="entry name" value="CPT"/>
    <property type="match status" value="1"/>
</dbReference>
<dbReference type="PATRIC" id="fig|571915.4.peg.3085"/>
<dbReference type="OrthoDB" id="3237545at2"/>
<evidence type="ECO:0000313" key="4">
    <source>
        <dbReference type="Proteomes" id="UP000035199"/>
    </source>
</evidence>
<evidence type="ECO:0000313" key="3">
    <source>
        <dbReference type="EMBL" id="AKK07166.1"/>
    </source>
</evidence>
<dbReference type="SUPFAM" id="SSF52540">
    <property type="entry name" value="P-loop containing nucleoside triphosphate hydrolases"/>
    <property type="match status" value="1"/>
</dbReference>
<dbReference type="InterPro" id="IPR012853">
    <property type="entry name" value="CPT"/>
</dbReference>
<sequence>MIVVINGPSSCGKTSAAAALTNIAPGAWLRFSIDDFINALPPKLVGSPAGLMISETGTVSTGATFHMLFDAWLSALGHLARTSVHIVYDDVFLDPITSKRTLSQAFSGNDIVWVALECSPDELARREASRGDRPAGMATSQLSCVDHRYTADIRLTTDRLTPEQIARKILGYINYPE</sequence>
<dbReference type="InterPro" id="IPR027417">
    <property type="entry name" value="P-loop_NTPase"/>
</dbReference>
<dbReference type="AlphaFoldDB" id="A0A0G3H1A8"/>
<gene>
    <name evidence="3" type="ORF">CMUST_14365</name>
</gene>
<dbReference type="EMBL" id="CP011542">
    <property type="protein sequence ID" value="AKK07166.1"/>
    <property type="molecule type" value="Genomic_DNA"/>
</dbReference>
<feature type="binding site" evidence="2">
    <location>
        <begin position="7"/>
        <end position="14"/>
    </location>
    <ligand>
        <name>ATP</name>
        <dbReference type="ChEBI" id="CHEBI:30616"/>
    </ligand>
</feature>
<dbReference type="Gene3D" id="3.40.50.300">
    <property type="entry name" value="P-loop containing nucleotide triphosphate hydrolases"/>
    <property type="match status" value="1"/>
</dbReference>
<feature type="active site" evidence="1">
    <location>
        <position position="34"/>
    </location>
</feature>
<evidence type="ECO:0000256" key="2">
    <source>
        <dbReference type="PIRSR" id="PIRSR007531-2"/>
    </source>
</evidence>
<reference evidence="3 4" key="1">
    <citation type="journal article" date="2015" name="Genome Announc.">
        <title>Complete Genome Sequence of the Type Strain Corynebacterium mustelae DSM 45274, Isolated from Various Tissues of a Male Ferret with Lethal Sepsis.</title>
        <authorList>
            <person name="Ruckert C."/>
            <person name="Eimer J."/>
            <person name="Winkler A."/>
            <person name="Tauch A."/>
        </authorList>
    </citation>
    <scope>NUCLEOTIDE SEQUENCE [LARGE SCALE GENOMIC DNA]</scope>
    <source>
        <strain evidence="3 4">DSM 45274</strain>
    </source>
</reference>
<dbReference type="GO" id="GO:0016740">
    <property type="term" value="F:transferase activity"/>
    <property type="evidence" value="ECO:0007669"/>
    <property type="project" value="UniProtKB-KW"/>
</dbReference>
<evidence type="ECO:0000256" key="1">
    <source>
        <dbReference type="PIRSR" id="PIRSR007531-1"/>
    </source>
</evidence>
<protein>
    <submittedName>
        <fullName evidence="3">Chloramphenicol 3-O-phosphotransferase</fullName>
    </submittedName>
</protein>
<dbReference type="GO" id="GO:0005524">
    <property type="term" value="F:ATP binding"/>
    <property type="evidence" value="ECO:0007669"/>
    <property type="project" value="InterPro"/>
</dbReference>